<dbReference type="GO" id="GO:0000014">
    <property type="term" value="F:single-stranded DNA endodeoxyribonuclease activity"/>
    <property type="evidence" value="ECO:0007669"/>
    <property type="project" value="TreeGrafter"/>
</dbReference>
<dbReference type="GO" id="GO:0015074">
    <property type="term" value="P:DNA integration"/>
    <property type="evidence" value="ECO:0007669"/>
    <property type="project" value="TreeGrafter"/>
</dbReference>
<gene>
    <name evidence="1" type="ORF">X975_08693</name>
</gene>
<dbReference type="GO" id="GO:0032259">
    <property type="term" value="P:methylation"/>
    <property type="evidence" value="ECO:0007669"/>
    <property type="project" value="UniProtKB-KW"/>
</dbReference>
<dbReference type="GO" id="GO:0006303">
    <property type="term" value="P:double-strand break repair via nonhomologous end joining"/>
    <property type="evidence" value="ECO:0007669"/>
    <property type="project" value="TreeGrafter"/>
</dbReference>
<protein>
    <submittedName>
        <fullName evidence="1">Histone-lysine N-methyltransferase SETMAR</fullName>
    </submittedName>
</protein>
<dbReference type="GO" id="GO:0035861">
    <property type="term" value="C:site of double-strand break"/>
    <property type="evidence" value="ECO:0007669"/>
    <property type="project" value="TreeGrafter"/>
</dbReference>
<name>A0A087U553_STEMI</name>
<dbReference type="EMBL" id="KK118223">
    <property type="protein sequence ID" value="KFM72492.1"/>
    <property type="molecule type" value="Genomic_DNA"/>
</dbReference>
<dbReference type="GO" id="GO:0005634">
    <property type="term" value="C:nucleus"/>
    <property type="evidence" value="ECO:0007669"/>
    <property type="project" value="TreeGrafter"/>
</dbReference>
<keyword evidence="1" id="KW-0489">Methyltransferase</keyword>
<dbReference type="AlphaFoldDB" id="A0A087U553"/>
<dbReference type="GO" id="GO:0046975">
    <property type="term" value="F:histone H3K36 methyltransferase activity"/>
    <property type="evidence" value="ECO:0007669"/>
    <property type="project" value="TreeGrafter"/>
</dbReference>
<evidence type="ECO:0000313" key="1">
    <source>
        <dbReference type="EMBL" id="KFM72492.1"/>
    </source>
</evidence>
<feature type="non-terminal residue" evidence="1">
    <location>
        <position position="131"/>
    </location>
</feature>
<dbReference type="GO" id="GO:0044547">
    <property type="term" value="F:DNA topoisomerase binding"/>
    <property type="evidence" value="ECO:0007669"/>
    <property type="project" value="TreeGrafter"/>
</dbReference>
<keyword evidence="2" id="KW-1185">Reference proteome</keyword>
<dbReference type="GO" id="GO:0042800">
    <property type="term" value="F:histone H3K4 methyltransferase activity"/>
    <property type="evidence" value="ECO:0007669"/>
    <property type="project" value="TreeGrafter"/>
</dbReference>
<reference evidence="1 2" key="1">
    <citation type="submission" date="2013-11" db="EMBL/GenBank/DDBJ databases">
        <title>Genome sequencing of Stegodyphus mimosarum.</title>
        <authorList>
            <person name="Bechsgaard J."/>
        </authorList>
    </citation>
    <scope>NUCLEOTIDE SEQUENCE [LARGE SCALE GENOMIC DNA]</scope>
</reference>
<accession>A0A087U553</accession>
<proteinExistence type="predicted"/>
<evidence type="ECO:0000313" key="2">
    <source>
        <dbReference type="Proteomes" id="UP000054359"/>
    </source>
</evidence>
<keyword evidence="1" id="KW-0808">Transferase</keyword>
<dbReference type="GO" id="GO:0000729">
    <property type="term" value="P:DNA double-strand break processing"/>
    <property type="evidence" value="ECO:0007669"/>
    <property type="project" value="TreeGrafter"/>
</dbReference>
<dbReference type="GO" id="GO:0031297">
    <property type="term" value="P:replication fork processing"/>
    <property type="evidence" value="ECO:0007669"/>
    <property type="project" value="TreeGrafter"/>
</dbReference>
<dbReference type="InterPro" id="IPR052709">
    <property type="entry name" value="Transposase-MT_Hybrid"/>
</dbReference>
<dbReference type="GO" id="GO:0003697">
    <property type="term" value="F:single-stranded DNA binding"/>
    <property type="evidence" value="ECO:0007669"/>
    <property type="project" value="TreeGrafter"/>
</dbReference>
<dbReference type="GO" id="GO:0044774">
    <property type="term" value="P:mitotic DNA integrity checkpoint signaling"/>
    <property type="evidence" value="ECO:0007669"/>
    <property type="project" value="TreeGrafter"/>
</dbReference>
<dbReference type="GO" id="GO:0003690">
    <property type="term" value="F:double-stranded DNA binding"/>
    <property type="evidence" value="ECO:0007669"/>
    <property type="project" value="TreeGrafter"/>
</dbReference>
<dbReference type="OrthoDB" id="8028980at2759"/>
<dbReference type="GO" id="GO:0000793">
    <property type="term" value="C:condensed chromosome"/>
    <property type="evidence" value="ECO:0007669"/>
    <property type="project" value="TreeGrafter"/>
</dbReference>
<dbReference type="PANTHER" id="PTHR46060:SF2">
    <property type="entry name" value="HISTONE-LYSINE N-METHYLTRANSFERASE SETMAR"/>
    <property type="match status" value="1"/>
</dbReference>
<dbReference type="Proteomes" id="UP000054359">
    <property type="component" value="Unassembled WGS sequence"/>
</dbReference>
<organism evidence="1 2">
    <name type="scientific">Stegodyphus mimosarum</name>
    <name type="common">African social velvet spider</name>
    <dbReference type="NCBI Taxonomy" id="407821"/>
    <lineage>
        <taxon>Eukaryota</taxon>
        <taxon>Metazoa</taxon>
        <taxon>Ecdysozoa</taxon>
        <taxon>Arthropoda</taxon>
        <taxon>Chelicerata</taxon>
        <taxon>Arachnida</taxon>
        <taxon>Araneae</taxon>
        <taxon>Araneomorphae</taxon>
        <taxon>Entelegynae</taxon>
        <taxon>Eresoidea</taxon>
        <taxon>Eresidae</taxon>
        <taxon>Stegodyphus</taxon>
    </lineage>
</organism>
<sequence length="131" mass="14886">MSSAGVGNLVFIDSIMDQYKFGTDSSKTRTIDIQEPERSVLPTDVDEAHLRELVEGDQYTTIRELAKELDVSAMSMSRTMHLINLTYKFNGSVSHEIIQAAKNRRVRACTNLLNYQRKDKILGWIVTCDET</sequence>
<dbReference type="PANTHER" id="PTHR46060">
    <property type="entry name" value="MARINER MOS1 TRANSPOSASE-LIKE PROTEIN"/>
    <property type="match status" value="1"/>
</dbReference>
<dbReference type="STRING" id="407821.A0A087U553"/>